<dbReference type="GO" id="GO:0008982">
    <property type="term" value="F:protein-N(PI)-phosphohistidine-sugar phosphotransferase activity"/>
    <property type="evidence" value="ECO:0007669"/>
    <property type="project" value="InterPro"/>
</dbReference>
<dbReference type="GO" id="GO:0009401">
    <property type="term" value="P:phosphoenolpyruvate-dependent sugar phosphotransferase system"/>
    <property type="evidence" value="ECO:0007669"/>
    <property type="project" value="InterPro"/>
</dbReference>
<dbReference type="Pfam" id="PF00359">
    <property type="entry name" value="PTS_EIIA_2"/>
    <property type="match status" value="1"/>
</dbReference>
<feature type="domain" description="PTS EIIA type-2" evidence="1">
    <location>
        <begin position="5"/>
        <end position="149"/>
    </location>
</feature>
<comment type="caution">
    <text evidence="2">The sequence shown here is derived from an EMBL/GenBank/DDBJ whole genome shotgun (WGS) entry which is preliminary data.</text>
</comment>
<dbReference type="InterPro" id="IPR016152">
    <property type="entry name" value="PTrfase/Anion_transptr"/>
</dbReference>
<evidence type="ECO:0000313" key="3">
    <source>
        <dbReference type="Proteomes" id="UP000623842"/>
    </source>
</evidence>
<sequence length="151" mass="16580">MKLTDILNEDCTLCAVQATSKKRILEILSSKAAEMSDDLNTYTLLESLIQREKMGSTGIGNGIAIPHGKLTSTDKALVVVATTEEAIDFDAIDNRPVDIFIALFVPEDQCQAHLTTLQSIAKIFSNKQICKQARRCDSSKALYQLIKTAEC</sequence>
<dbReference type="GO" id="GO:0030295">
    <property type="term" value="F:protein kinase activator activity"/>
    <property type="evidence" value="ECO:0007669"/>
    <property type="project" value="TreeGrafter"/>
</dbReference>
<keyword evidence="3" id="KW-1185">Reference proteome</keyword>
<organism evidence="2 3">
    <name type="scientific">Thalassotalea marina</name>
    <dbReference type="NCBI Taxonomy" id="1673741"/>
    <lineage>
        <taxon>Bacteria</taxon>
        <taxon>Pseudomonadati</taxon>
        <taxon>Pseudomonadota</taxon>
        <taxon>Gammaproteobacteria</taxon>
        <taxon>Alteromonadales</taxon>
        <taxon>Colwelliaceae</taxon>
        <taxon>Thalassotalea</taxon>
    </lineage>
</organism>
<name>A0A919BB49_9GAMM</name>
<reference evidence="2" key="1">
    <citation type="journal article" date="2014" name="Int. J. Syst. Evol. Microbiol.">
        <title>Complete genome sequence of Corynebacterium casei LMG S-19264T (=DSM 44701T), isolated from a smear-ripened cheese.</title>
        <authorList>
            <consortium name="US DOE Joint Genome Institute (JGI-PGF)"/>
            <person name="Walter F."/>
            <person name="Albersmeier A."/>
            <person name="Kalinowski J."/>
            <person name="Ruckert C."/>
        </authorList>
    </citation>
    <scope>NUCLEOTIDE SEQUENCE</scope>
    <source>
        <strain evidence="2">KCTC 42731</strain>
    </source>
</reference>
<reference evidence="2" key="2">
    <citation type="submission" date="2020-09" db="EMBL/GenBank/DDBJ databases">
        <authorList>
            <person name="Sun Q."/>
            <person name="Kim S."/>
        </authorList>
    </citation>
    <scope>NUCLEOTIDE SEQUENCE</scope>
    <source>
        <strain evidence="2">KCTC 42731</strain>
    </source>
</reference>
<dbReference type="SUPFAM" id="SSF55804">
    <property type="entry name" value="Phoshotransferase/anion transport protein"/>
    <property type="match status" value="1"/>
</dbReference>
<dbReference type="NCBIfam" id="TIGR01419">
    <property type="entry name" value="nitro_reg_IIA"/>
    <property type="match status" value="1"/>
</dbReference>
<dbReference type="InterPro" id="IPR051541">
    <property type="entry name" value="PTS_SugarTrans_NitroReg"/>
</dbReference>
<dbReference type="CDD" id="cd00211">
    <property type="entry name" value="PTS_IIA_fru"/>
    <property type="match status" value="1"/>
</dbReference>
<dbReference type="PROSITE" id="PS51094">
    <property type="entry name" value="PTS_EIIA_TYPE_2"/>
    <property type="match status" value="1"/>
</dbReference>
<dbReference type="Proteomes" id="UP000623842">
    <property type="component" value="Unassembled WGS sequence"/>
</dbReference>
<dbReference type="PROSITE" id="PS00372">
    <property type="entry name" value="PTS_EIIA_TYPE_2_HIS"/>
    <property type="match status" value="1"/>
</dbReference>
<dbReference type="RefSeq" id="WP_189766870.1">
    <property type="nucleotide sequence ID" value="NZ_BNCK01000001.1"/>
</dbReference>
<evidence type="ECO:0000259" key="1">
    <source>
        <dbReference type="PROSITE" id="PS51094"/>
    </source>
</evidence>
<protein>
    <submittedName>
        <fullName evidence="2">PTS IIA-like nitrogen-regulatory protein PtsN</fullName>
    </submittedName>
</protein>
<dbReference type="AlphaFoldDB" id="A0A919BB49"/>
<evidence type="ECO:0000313" key="2">
    <source>
        <dbReference type="EMBL" id="GHF78625.1"/>
    </source>
</evidence>
<dbReference type="Gene3D" id="3.40.930.10">
    <property type="entry name" value="Mannitol-specific EII, Chain A"/>
    <property type="match status" value="1"/>
</dbReference>
<dbReference type="EMBL" id="BNCK01000001">
    <property type="protein sequence ID" value="GHF78625.1"/>
    <property type="molecule type" value="Genomic_DNA"/>
</dbReference>
<dbReference type="PANTHER" id="PTHR47738">
    <property type="entry name" value="PTS SYSTEM FRUCTOSE-LIKE EIIA COMPONENT-RELATED"/>
    <property type="match status" value="1"/>
</dbReference>
<dbReference type="InterPro" id="IPR002178">
    <property type="entry name" value="PTS_EIIA_type-2_dom"/>
</dbReference>
<accession>A0A919BB49</accession>
<dbReference type="PANTHER" id="PTHR47738:SF1">
    <property type="entry name" value="NITROGEN REGULATORY PROTEIN"/>
    <property type="match status" value="1"/>
</dbReference>
<dbReference type="InterPro" id="IPR006320">
    <property type="entry name" value="PTS_Nitro_regul"/>
</dbReference>
<gene>
    <name evidence="2" type="ORF">GCM10017161_02130</name>
</gene>
<proteinExistence type="predicted"/>